<dbReference type="RefSeq" id="WP_169236541.1">
    <property type="nucleotide sequence ID" value="NZ_JABBGI010000036.1"/>
</dbReference>
<name>A0A7Y0ARB6_9FLAO</name>
<protein>
    <submittedName>
        <fullName evidence="1">Uncharacterized protein</fullName>
    </submittedName>
</protein>
<dbReference type="AlphaFoldDB" id="A0A7Y0ARB6"/>
<evidence type="ECO:0000313" key="2">
    <source>
        <dbReference type="Proteomes" id="UP000544054"/>
    </source>
</evidence>
<proteinExistence type="predicted"/>
<sequence>MGYWITLHLFNDEAFYKRVVPTLCGHLGDLESDYLDFLKSYLIGGIQRFSNEQVSKLLEQSIERVIEISNEFDGSFKRHNEFHKIENYDEKNLFLSKYDGYDEYKRFFEYYIFKTCADFFPHIPLGKRGIFSKLELKPKTLSHSFMCEFDNYNDFFCSDMMGIMNWVTKEDVELLYYDKENLKSEYEEFLNTFLSFIDTAFENKLGLIVGVDMKEDILKLFPSNKLVENSYWSNINTSGLLFKI</sequence>
<gene>
    <name evidence="1" type="ORF">HHL23_20155</name>
</gene>
<keyword evidence="2" id="KW-1185">Reference proteome</keyword>
<reference evidence="1 2" key="1">
    <citation type="submission" date="2020-04" db="EMBL/GenBank/DDBJ databases">
        <title>Chryseobacterium sp. RP-3-3 sp. nov., isolated from Jeju soil.</title>
        <authorList>
            <person name="Dahal R.H."/>
        </authorList>
    </citation>
    <scope>NUCLEOTIDE SEQUENCE [LARGE SCALE GENOMIC DNA]</scope>
    <source>
        <strain evidence="1 2">RP-3-3</strain>
    </source>
</reference>
<dbReference type="Proteomes" id="UP000544054">
    <property type="component" value="Unassembled WGS sequence"/>
</dbReference>
<evidence type="ECO:0000313" key="1">
    <source>
        <dbReference type="EMBL" id="NML72084.1"/>
    </source>
</evidence>
<accession>A0A7Y0ARB6</accession>
<organism evidence="1 2">
    <name type="scientific">Chryseobacterium antibioticum</name>
    <dbReference type="NCBI Taxonomy" id="2728847"/>
    <lineage>
        <taxon>Bacteria</taxon>
        <taxon>Pseudomonadati</taxon>
        <taxon>Bacteroidota</taxon>
        <taxon>Flavobacteriia</taxon>
        <taxon>Flavobacteriales</taxon>
        <taxon>Weeksellaceae</taxon>
        <taxon>Chryseobacterium group</taxon>
        <taxon>Chryseobacterium</taxon>
    </lineage>
</organism>
<dbReference type="EMBL" id="JABBGI010000036">
    <property type="protein sequence ID" value="NML72084.1"/>
    <property type="molecule type" value="Genomic_DNA"/>
</dbReference>
<comment type="caution">
    <text evidence="1">The sequence shown here is derived from an EMBL/GenBank/DDBJ whole genome shotgun (WGS) entry which is preliminary data.</text>
</comment>